<proteinExistence type="predicted"/>
<name>U4LJL4_PYROM</name>
<sequence>MPNGTTGILASLDLG</sequence>
<gene>
    <name evidence="1" type="ORF">PCON_12894</name>
</gene>
<dbReference type="Proteomes" id="UP000018144">
    <property type="component" value="Unassembled WGS sequence"/>
</dbReference>
<protein>
    <submittedName>
        <fullName evidence="1">Uncharacterized protein</fullName>
    </submittedName>
</protein>
<keyword evidence="2" id="KW-1185">Reference proteome</keyword>
<organism evidence="1 2">
    <name type="scientific">Pyronema omphalodes (strain CBS 100304)</name>
    <name type="common">Pyronema confluens</name>
    <dbReference type="NCBI Taxonomy" id="1076935"/>
    <lineage>
        <taxon>Eukaryota</taxon>
        <taxon>Fungi</taxon>
        <taxon>Dikarya</taxon>
        <taxon>Ascomycota</taxon>
        <taxon>Pezizomycotina</taxon>
        <taxon>Pezizomycetes</taxon>
        <taxon>Pezizales</taxon>
        <taxon>Pyronemataceae</taxon>
        <taxon>Pyronema</taxon>
    </lineage>
</organism>
<evidence type="ECO:0000313" key="1">
    <source>
        <dbReference type="EMBL" id="CCX32274.1"/>
    </source>
</evidence>
<dbReference type="EMBL" id="HF935799">
    <property type="protein sequence ID" value="CCX32274.1"/>
    <property type="molecule type" value="Genomic_DNA"/>
</dbReference>
<reference evidence="1 2" key="1">
    <citation type="journal article" date="2013" name="PLoS Genet.">
        <title>The genome and development-dependent transcriptomes of Pyronema confluens: a window into fungal evolution.</title>
        <authorList>
            <person name="Traeger S."/>
            <person name="Altegoer F."/>
            <person name="Freitag M."/>
            <person name="Gabaldon T."/>
            <person name="Kempken F."/>
            <person name="Kumar A."/>
            <person name="Marcet-Houben M."/>
            <person name="Poggeler S."/>
            <person name="Stajich J.E."/>
            <person name="Nowrousian M."/>
        </authorList>
    </citation>
    <scope>NUCLEOTIDE SEQUENCE [LARGE SCALE GENOMIC DNA]</scope>
    <source>
        <strain evidence="2">CBS 100304</strain>
        <tissue evidence="1">Vegetative mycelium</tissue>
    </source>
</reference>
<evidence type="ECO:0000313" key="2">
    <source>
        <dbReference type="Proteomes" id="UP000018144"/>
    </source>
</evidence>
<accession>U4LJL4</accession>